<protein>
    <submittedName>
        <fullName evidence="1">Uncharacterized protein</fullName>
    </submittedName>
</protein>
<dbReference type="Proteomes" id="UP001054945">
    <property type="component" value="Unassembled WGS sequence"/>
</dbReference>
<reference evidence="1 2" key="1">
    <citation type="submission" date="2021-06" db="EMBL/GenBank/DDBJ databases">
        <title>Caerostris extrusa draft genome.</title>
        <authorList>
            <person name="Kono N."/>
            <person name="Arakawa K."/>
        </authorList>
    </citation>
    <scope>NUCLEOTIDE SEQUENCE [LARGE SCALE GENOMIC DNA]</scope>
</reference>
<sequence length="95" mass="11139">MYFRPHAATVEMADEHSNQWPLPFLKPISATYVHSDVFKAWDRSALCWIVMKWVRTVFMLQENDILSQLVVVLISTVKMVTKSCTLNKKDVYQYV</sequence>
<keyword evidence="2" id="KW-1185">Reference proteome</keyword>
<comment type="caution">
    <text evidence="1">The sequence shown here is derived from an EMBL/GenBank/DDBJ whole genome shotgun (WGS) entry which is preliminary data.</text>
</comment>
<dbReference type="EMBL" id="BPLR01015797">
    <property type="protein sequence ID" value="GIY78791.1"/>
    <property type="molecule type" value="Genomic_DNA"/>
</dbReference>
<proteinExistence type="predicted"/>
<evidence type="ECO:0000313" key="1">
    <source>
        <dbReference type="EMBL" id="GIY78791.1"/>
    </source>
</evidence>
<evidence type="ECO:0000313" key="2">
    <source>
        <dbReference type="Proteomes" id="UP001054945"/>
    </source>
</evidence>
<accession>A0AAV4W8H4</accession>
<gene>
    <name evidence="1" type="ORF">CEXT_110901</name>
</gene>
<name>A0AAV4W8H4_CAEEX</name>
<organism evidence="1 2">
    <name type="scientific">Caerostris extrusa</name>
    <name type="common">Bark spider</name>
    <name type="synonym">Caerostris bankana</name>
    <dbReference type="NCBI Taxonomy" id="172846"/>
    <lineage>
        <taxon>Eukaryota</taxon>
        <taxon>Metazoa</taxon>
        <taxon>Ecdysozoa</taxon>
        <taxon>Arthropoda</taxon>
        <taxon>Chelicerata</taxon>
        <taxon>Arachnida</taxon>
        <taxon>Araneae</taxon>
        <taxon>Araneomorphae</taxon>
        <taxon>Entelegynae</taxon>
        <taxon>Araneoidea</taxon>
        <taxon>Araneidae</taxon>
        <taxon>Caerostris</taxon>
    </lineage>
</organism>
<dbReference type="AlphaFoldDB" id="A0AAV4W8H4"/>